<evidence type="ECO:0000256" key="10">
    <source>
        <dbReference type="ARBA" id="ARBA00012223"/>
    </source>
</evidence>
<gene>
    <name evidence="23" type="ORF">BFN67_14300</name>
</gene>
<comment type="caution">
    <text evidence="23">The sequence shown here is derived from an EMBL/GenBank/DDBJ whole genome shotgun (WGS) entry which is preliminary data.</text>
</comment>
<dbReference type="RefSeq" id="WP_080918803.1">
    <property type="nucleotide sequence ID" value="NZ_MDET01000007.1"/>
</dbReference>
<evidence type="ECO:0000256" key="11">
    <source>
        <dbReference type="ARBA" id="ARBA00013126"/>
    </source>
</evidence>
<evidence type="ECO:0000256" key="6">
    <source>
        <dbReference type="ARBA" id="ARBA00004803"/>
    </source>
</evidence>
<dbReference type="Gene3D" id="3.40.718.10">
    <property type="entry name" value="Isopropylmalate Dehydrogenase"/>
    <property type="match status" value="1"/>
</dbReference>
<comment type="similarity">
    <text evidence="9">Belongs to the isocitrate and isopropylmalate dehydrogenases family.</text>
</comment>
<keyword evidence="24" id="KW-1185">Reference proteome</keyword>
<evidence type="ECO:0000256" key="3">
    <source>
        <dbReference type="ARBA" id="ARBA00001946"/>
    </source>
</evidence>
<evidence type="ECO:0000256" key="16">
    <source>
        <dbReference type="ARBA" id="ARBA00023211"/>
    </source>
</evidence>
<evidence type="ECO:0000256" key="14">
    <source>
        <dbReference type="ARBA" id="ARBA00023002"/>
    </source>
</evidence>
<comment type="pathway">
    <text evidence="7">Carbohydrate acid metabolism; tartrate degradation; 2-hydroxy-3-oxosuccinate from L-tartrate: step 1/1.</text>
</comment>
<evidence type="ECO:0000256" key="21">
    <source>
        <dbReference type="ARBA" id="ARBA00049377"/>
    </source>
</evidence>
<proteinExistence type="inferred from homology"/>
<evidence type="ECO:0000256" key="1">
    <source>
        <dbReference type="ARBA" id="ARBA00001421"/>
    </source>
</evidence>
<comment type="function">
    <text evidence="5">Has multiple catalytic activities. Apart from catalyzing the oxidation of (+)-tartrate to oxaloglycolate, also converts meso-tartrate to D-glycerate and catalyzes the oxidative decarboxylation of D-malate to pyruvate.</text>
</comment>
<evidence type="ECO:0000313" key="24">
    <source>
        <dbReference type="Proteomes" id="UP000191905"/>
    </source>
</evidence>
<evidence type="ECO:0000256" key="2">
    <source>
        <dbReference type="ARBA" id="ARBA00001936"/>
    </source>
</evidence>
<dbReference type="Proteomes" id="UP000191905">
    <property type="component" value="Unassembled WGS sequence"/>
</dbReference>
<dbReference type="AlphaFoldDB" id="A0A1V8RTL7"/>
<dbReference type="NCBIfam" id="TIGR02089">
    <property type="entry name" value="TTC"/>
    <property type="match status" value="1"/>
</dbReference>
<evidence type="ECO:0000256" key="15">
    <source>
        <dbReference type="ARBA" id="ARBA00023027"/>
    </source>
</evidence>
<dbReference type="OrthoDB" id="9767905at2"/>
<dbReference type="GO" id="GO:0000287">
    <property type="term" value="F:magnesium ion binding"/>
    <property type="evidence" value="ECO:0007669"/>
    <property type="project" value="InterPro"/>
</dbReference>
<dbReference type="EC" id="1.1.1.93" evidence="12"/>
<dbReference type="PANTHER" id="PTHR43275">
    <property type="entry name" value="D-MALATE DEHYDROGENASE [DECARBOXYLATING]"/>
    <property type="match status" value="1"/>
</dbReference>
<dbReference type="GO" id="GO:0009027">
    <property type="term" value="F:tartrate dehydrogenase activity"/>
    <property type="evidence" value="ECO:0007669"/>
    <property type="project" value="UniProtKB-EC"/>
</dbReference>
<dbReference type="SUPFAM" id="SSF53659">
    <property type="entry name" value="Isocitrate/Isopropylmalate dehydrogenase-like"/>
    <property type="match status" value="1"/>
</dbReference>
<keyword evidence="15" id="KW-0520">NAD</keyword>
<comment type="catalytic activity">
    <reaction evidence="19">
        <text>(2R,3S)-tartrate + NAD(+) = 2-hydroxy-3-oxosuccinate + NADH + H(+)</text>
        <dbReference type="Rhea" id="RHEA:16457"/>
        <dbReference type="ChEBI" id="CHEBI:15378"/>
        <dbReference type="ChEBI" id="CHEBI:30928"/>
        <dbReference type="ChEBI" id="CHEBI:57540"/>
        <dbReference type="ChEBI" id="CHEBI:57945"/>
        <dbReference type="ChEBI" id="CHEBI:58265"/>
        <dbReference type="EC" id="1.1.1.93"/>
    </reaction>
</comment>
<evidence type="ECO:0000256" key="12">
    <source>
        <dbReference type="ARBA" id="ARBA00013144"/>
    </source>
</evidence>
<evidence type="ECO:0000256" key="9">
    <source>
        <dbReference type="ARBA" id="ARBA00007769"/>
    </source>
</evidence>
<evidence type="ECO:0000256" key="17">
    <source>
        <dbReference type="ARBA" id="ARBA00030902"/>
    </source>
</evidence>
<dbReference type="SMART" id="SM01329">
    <property type="entry name" value="Iso_dh"/>
    <property type="match status" value="1"/>
</dbReference>
<evidence type="ECO:0000256" key="20">
    <source>
        <dbReference type="ARBA" id="ARBA00049301"/>
    </source>
</evidence>
<comment type="cofactor">
    <cofactor evidence="3">
        <name>Mg(2+)</name>
        <dbReference type="ChEBI" id="CHEBI:18420"/>
    </cofactor>
</comment>
<dbReference type="EC" id="4.1.1.73" evidence="10"/>
<evidence type="ECO:0000256" key="4">
    <source>
        <dbReference type="ARBA" id="ARBA00001958"/>
    </source>
</evidence>
<dbReference type="EMBL" id="MDET01000007">
    <property type="protein sequence ID" value="OQM76541.1"/>
    <property type="molecule type" value="Genomic_DNA"/>
</dbReference>
<dbReference type="UniPathway" id="UPA00839">
    <property type="reaction ID" value="UER00800"/>
</dbReference>
<feature type="domain" description="Isopropylmalate dehydrogenase-like" evidence="22">
    <location>
        <begin position="5"/>
        <end position="349"/>
    </location>
</feature>
<dbReference type="GO" id="GO:0050319">
    <property type="term" value="F:tartrate decarboxylase activity"/>
    <property type="evidence" value="ECO:0007669"/>
    <property type="project" value="UniProtKB-EC"/>
</dbReference>
<dbReference type="InterPro" id="IPR024084">
    <property type="entry name" value="IsoPropMal-DH-like_dom"/>
</dbReference>
<comment type="catalytic activity">
    <reaction evidence="1">
        <text>(2R,3R)-tartrate + H(+) = (R)-glycerate + CO2</text>
        <dbReference type="Rhea" id="RHEA:13317"/>
        <dbReference type="ChEBI" id="CHEBI:15378"/>
        <dbReference type="ChEBI" id="CHEBI:16526"/>
        <dbReference type="ChEBI" id="CHEBI:16659"/>
        <dbReference type="ChEBI" id="CHEBI:30924"/>
        <dbReference type="EC" id="4.1.1.73"/>
    </reaction>
</comment>
<keyword evidence="16" id="KW-0464">Manganese</keyword>
<evidence type="ECO:0000256" key="13">
    <source>
        <dbReference type="ARBA" id="ARBA00022723"/>
    </source>
</evidence>
<comment type="catalytic activity">
    <reaction evidence="21">
        <text>tartrate + NAD(+) = 2-hydroxy-3-oxosuccinate + NADH + H(+)</text>
        <dbReference type="Rhea" id="RHEA:18853"/>
        <dbReference type="ChEBI" id="CHEBI:15378"/>
        <dbReference type="ChEBI" id="CHEBI:30929"/>
        <dbReference type="ChEBI" id="CHEBI:57540"/>
        <dbReference type="ChEBI" id="CHEBI:57945"/>
        <dbReference type="ChEBI" id="CHEBI:58265"/>
        <dbReference type="EC" id="1.1.1.93"/>
    </reaction>
</comment>
<comment type="pathway">
    <text evidence="6">Carbohydrate acid metabolism; tartrate degradation; D-glycerate from L-tartrate: step 1/1.</text>
</comment>
<evidence type="ECO:0000256" key="5">
    <source>
        <dbReference type="ARBA" id="ARBA00004033"/>
    </source>
</evidence>
<dbReference type="Pfam" id="PF00180">
    <property type="entry name" value="Iso_dh"/>
    <property type="match status" value="1"/>
</dbReference>
<dbReference type="InterPro" id="IPR050501">
    <property type="entry name" value="ICDH/IPMDH"/>
</dbReference>
<dbReference type="InterPro" id="IPR011829">
    <property type="entry name" value="TTC_DH"/>
</dbReference>
<organism evidence="23 24">
    <name type="scientific">Manganibacter manganicus</name>
    <dbReference type="NCBI Taxonomy" id="1873176"/>
    <lineage>
        <taxon>Bacteria</taxon>
        <taxon>Pseudomonadati</taxon>
        <taxon>Pseudomonadota</taxon>
        <taxon>Alphaproteobacteria</taxon>
        <taxon>Hyphomicrobiales</taxon>
        <taxon>Phyllobacteriaceae</taxon>
        <taxon>Manganibacter</taxon>
    </lineage>
</organism>
<dbReference type="GO" id="GO:0046553">
    <property type="term" value="F:D-malate dehydrogenase (decarboxylating) (NAD+) activity"/>
    <property type="evidence" value="ECO:0007669"/>
    <property type="project" value="UniProtKB-EC"/>
</dbReference>
<evidence type="ECO:0000256" key="19">
    <source>
        <dbReference type="ARBA" id="ARBA00048855"/>
    </source>
</evidence>
<dbReference type="STRING" id="1873176.BFN67_14300"/>
<protein>
    <recommendedName>
        <fullName evidence="17">D-malate dehydrogenase [decarboxylating]</fullName>
        <ecNumber evidence="11">1.1.1.83</ecNumber>
        <ecNumber evidence="12">1.1.1.93</ecNumber>
        <ecNumber evidence="10">4.1.1.73</ecNumber>
    </recommendedName>
</protein>
<sequence length="358" mass="39107">MKTYRIASIPGDGIGIEVIAAGLRVLEALVERDGGFRLDVKTFDWGSERYKRTGALMPEDGAEQLRDFDAIFFGAVGAPDVPDHLTLWGLRLAICQPLDQYANVRPTRILPGIESPLRGVGPGELDWVIVRENSEGEYAGQGGRSHRGLPGEVATEVSIFTRIGVERIMRHAFVLARSRPRKLLTVVTKSNAQRYGMVMWDEIAREVSRDFPDVTWDKMLVDAMTVRMTLNPSSLDTIVATNLHADILSDLAAALAGSIGIAPTANLNPERRTPSMFEPIHGSAFDITGKGIANPVATFWSASMLLEHVGERDAARRLMDAIEKVTADPDLHTPDLGGDATTERVTEAVIAAIRSRND</sequence>
<evidence type="ECO:0000256" key="7">
    <source>
        <dbReference type="ARBA" id="ARBA00004981"/>
    </source>
</evidence>
<dbReference type="GO" id="GO:0051287">
    <property type="term" value="F:NAD binding"/>
    <property type="evidence" value="ECO:0007669"/>
    <property type="project" value="InterPro"/>
</dbReference>
<keyword evidence="14" id="KW-0560">Oxidoreductase</keyword>
<reference evidence="23 24" key="1">
    <citation type="journal article" date="2016" name="Int. J. Syst. Evol. Microbiol.">
        <title>Pseudaminobacter manganicus sp. nov., isolated from sludge of a manganese mine.</title>
        <authorList>
            <person name="Li J."/>
            <person name="Huang J."/>
            <person name="Liao S."/>
            <person name="Wang G."/>
        </authorList>
    </citation>
    <scope>NUCLEOTIDE SEQUENCE [LARGE SCALE GENOMIC DNA]</scope>
    <source>
        <strain evidence="23 24">JH-7</strain>
    </source>
</reference>
<dbReference type="PROSITE" id="PS00470">
    <property type="entry name" value="IDH_IMDH"/>
    <property type="match status" value="1"/>
</dbReference>
<name>A0A1V8RTL7_9HYPH</name>
<evidence type="ECO:0000256" key="8">
    <source>
        <dbReference type="ARBA" id="ARBA00005110"/>
    </source>
</evidence>
<comment type="cofactor">
    <cofactor evidence="4">
        <name>K(+)</name>
        <dbReference type="ChEBI" id="CHEBI:29103"/>
    </cofactor>
</comment>
<comment type="cofactor">
    <cofactor evidence="2">
        <name>Mn(2+)</name>
        <dbReference type="ChEBI" id="CHEBI:29035"/>
    </cofactor>
</comment>
<accession>A0A1V8RTL7</accession>
<dbReference type="EC" id="1.1.1.83" evidence="11"/>
<comment type="catalytic activity">
    <reaction evidence="18">
        <text>(2R,3R)-tartrate + NAD(+) = 2-hydroxy-3-oxosuccinate + NADH + H(+)</text>
        <dbReference type="Rhea" id="RHEA:15209"/>
        <dbReference type="ChEBI" id="CHEBI:15378"/>
        <dbReference type="ChEBI" id="CHEBI:30924"/>
        <dbReference type="ChEBI" id="CHEBI:57540"/>
        <dbReference type="ChEBI" id="CHEBI:57945"/>
        <dbReference type="ChEBI" id="CHEBI:58265"/>
        <dbReference type="EC" id="1.1.1.93"/>
    </reaction>
</comment>
<dbReference type="PANTHER" id="PTHR43275:SF1">
    <property type="entry name" value="D-MALATE DEHYDROGENASE [DECARBOXYLATING]"/>
    <property type="match status" value="1"/>
</dbReference>
<evidence type="ECO:0000259" key="22">
    <source>
        <dbReference type="SMART" id="SM01329"/>
    </source>
</evidence>
<comment type="pathway">
    <text evidence="8">Carbohydrate acid metabolism; tartrate degradation; 2-hydroxy-3-oxosuccinate from meso-tartrate: step 1/1.</text>
</comment>
<evidence type="ECO:0000256" key="18">
    <source>
        <dbReference type="ARBA" id="ARBA00048069"/>
    </source>
</evidence>
<dbReference type="InterPro" id="IPR019818">
    <property type="entry name" value="IsoCit/isopropylmalate_DH_CS"/>
</dbReference>
<evidence type="ECO:0000313" key="23">
    <source>
        <dbReference type="EMBL" id="OQM76541.1"/>
    </source>
</evidence>
<keyword evidence="13" id="KW-0479">Metal-binding</keyword>
<comment type="catalytic activity">
    <reaction evidence="20">
        <text>(R)-malate + NAD(+) = pyruvate + CO2 + NADH</text>
        <dbReference type="Rhea" id="RHEA:18365"/>
        <dbReference type="ChEBI" id="CHEBI:15361"/>
        <dbReference type="ChEBI" id="CHEBI:15588"/>
        <dbReference type="ChEBI" id="CHEBI:16526"/>
        <dbReference type="ChEBI" id="CHEBI:57540"/>
        <dbReference type="ChEBI" id="CHEBI:57945"/>
        <dbReference type="EC" id="1.1.1.83"/>
    </reaction>
</comment>